<gene>
    <name evidence="2" type="ORF">D3H35_01035</name>
    <name evidence="1" type="ORF">D3H35_03030</name>
</gene>
<name>A0A398CT44_9BACL</name>
<dbReference type="EMBL" id="QXJM01000016">
    <property type="protein sequence ID" value="RIE05114.1"/>
    <property type="molecule type" value="Genomic_DNA"/>
</dbReference>
<dbReference type="PANTHER" id="PTHR38479">
    <property type="entry name" value="LMO0824 PROTEIN"/>
    <property type="match status" value="1"/>
</dbReference>
<organism evidence="2 3">
    <name type="scientific">Cohnella faecalis</name>
    <dbReference type="NCBI Taxonomy" id="2315694"/>
    <lineage>
        <taxon>Bacteria</taxon>
        <taxon>Bacillati</taxon>
        <taxon>Bacillota</taxon>
        <taxon>Bacilli</taxon>
        <taxon>Bacillales</taxon>
        <taxon>Paenibacillaceae</taxon>
        <taxon>Cohnella</taxon>
    </lineage>
</organism>
<proteinExistence type="predicted"/>
<evidence type="ECO:0000313" key="3">
    <source>
        <dbReference type="Proteomes" id="UP000266340"/>
    </source>
</evidence>
<dbReference type="Pfam" id="PF06224">
    <property type="entry name" value="AlkZ-like"/>
    <property type="match status" value="1"/>
</dbReference>
<dbReference type="PANTHER" id="PTHR38479:SF2">
    <property type="entry name" value="WINGED HELIX DNA-BINDING DOMAIN-CONTAINING PROTEIN"/>
    <property type="match status" value="1"/>
</dbReference>
<dbReference type="OrthoDB" id="57247at2"/>
<evidence type="ECO:0000313" key="2">
    <source>
        <dbReference type="EMBL" id="RIE05330.1"/>
    </source>
</evidence>
<reference evidence="2 3" key="1">
    <citation type="submission" date="2018-09" db="EMBL/GenBank/DDBJ databases">
        <title>Cohnella cavernae sp. nov., isolated from a karst cave.</title>
        <authorList>
            <person name="Zhu H."/>
        </authorList>
    </citation>
    <scope>NUCLEOTIDE SEQUENCE [LARGE SCALE GENOMIC DNA]</scope>
    <source>
        <strain evidence="2 3">K2E09-144</strain>
    </source>
</reference>
<dbReference type="GO" id="GO:0003677">
    <property type="term" value="F:DNA binding"/>
    <property type="evidence" value="ECO:0007669"/>
    <property type="project" value="UniProtKB-KW"/>
</dbReference>
<dbReference type="InterPro" id="IPR009351">
    <property type="entry name" value="AlkZ-like"/>
</dbReference>
<dbReference type="RefSeq" id="WP_119147405.1">
    <property type="nucleotide sequence ID" value="NZ_JBHSOV010000021.1"/>
</dbReference>
<evidence type="ECO:0000313" key="1">
    <source>
        <dbReference type="EMBL" id="RIE05114.1"/>
    </source>
</evidence>
<dbReference type="EMBL" id="QXJM01000008">
    <property type="protein sequence ID" value="RIE05330.1"/>
    <property type="molecule type" value="Genomic_DNA"/>
</dbReference>
<dbReference type="Proteomes" id="UP000266340">
    <property type="component" value="Unassembled WGS sequence"/>
</dbReference>
<keyword evidence="2" id="KW-0238">DNA-binding</keyword>
<comment type="caution">
    <text evidence="2">The sequence shown here is derived from an EMBL/GenBank/DDBJ whole genome shotgun (WGS) entry which is preliminary data.</text>
</comment>
<keyword evidence="3" id="KW-1185">Reference proteome</keyword>
<dbReference type="AlphaFoldDB" id="A0A398CT44"/>
<protein>
    <submittedName>
        <fullName evidence="2">Winged helix DNA-binding domain-containing protein</fullName>
    </submittedName>
</protein>
<accession>A0A398CT44</accession>
<sequence length="384" mass="42473">MSAYHKTPRKSDATEKQRVPVLGTRALNRALLARQMLLRREKLPALDVIERLVGMQAQAPNAPYFGLWTRIEGFAQEELSRLIQDRKAVRIALMRSTLHLASAEDCLQLRPWVRAVQEKGLASTYGKRLAGIDADALAAAGREAVEAEPLTFSELGKSLQKRWPGRDPAALSAAIRTYVPLVQVPPRGLWGEGGQAAHTSAEAWLGQPLCAEPSAESIVLRYLSAYGPASVKDVQVWSGLTRLGETIEKLRPQLAVFRDEAGRELFDVPDAPRPDADTDCPVRFLGEFDNILLSYEDRKRILPEEYKKRVFTENGIIRSAILVDGFVSGLWRIARSGGTATLIIEPFKTLSTRERDALAEEGTRLLEFATVDSGESRVIAFVSS</sequence>